<dbReference type="Proteomes" id="UP000283530">
    <property type="component" value="Unassembled WGS sequence"/>
</dbReference>
<dbReference type="STRING" id="337451.A0A443PBR8"/>
<protein>
    <submittedName>
        <fullName evidence="2">F-box protein</fullName>
    </submittedName>
</protein>
<dbReference type="Pfam" id="PF23622">
    <property type="entry name" value="LRR_At1g61320_AtMIF1"/>
    <property type="match status" value="1"/>
</dbReference>
<name>A0A443PBR8_9MAGN</name>
<dbReference type="Gene3D" id="1.20.1280.50">
    <property type="match status" value="1"/>
</dbReference>
<proteinExistence type="predicted"/>
<feature type="domain" description="F-box" evidence="1">
    <location>
        <begin position="24"/>
        <end position="60"/>
    </location>
</feature>
<dbReference type="OrthoDB" id="1649164at2759"/>
<gene>
    <name evidence="2" type="ORF">CKAN_01719900</name>
</gene>
<dbReference type="InterPro" id="IPR055357">
    <property type="entry name" value="LRR_At1g61320_AtMIF1"/>
</dbReference>
<dbReference type="InterPro" id="IPR053781">
    <property type="entry name" value="F-box_AtFBL13-like"/>
</dbReference>
<comment type="caution">
    <text evidence="2">The sequence shown here is derived from an EMBL/GenBank/DDBJ whole genome shotgun (WGS) entry which is preliminary data.</text>
</comment>
<accession>A0A443PBR8</accession>
<dbReference type="Pfam" id="PF00646">
    <property type="entry name" value="F-box"/>
    <property type="match status" value="1"/>
</dbReference>
<dbReference type="InterPro" id="IPR053772">
    <property type="entry name" value="At1g61320/At1g61330-like"/>
</dbReference>
<dbReference type="InterPro" id="IPR006566">
    <property type="entry name" value="FBD"/>
</dbReference>
<evidence type="ECO:0000259" key="1">
    <source>
        <dbReference type="PROSITE" id="PS50181"/>
    </source>
</evidence>
<reference evidence="2 3" key="1">
    <citation type="journal article" date="2019" name="Nat. Plants">
        <title>Stout camphor tree genome fills gaps in understanding of flowering plant genome evolution.</title>
        <authorList>
            <person name="Chaw S.M."/>
            <person name="Liu Y.C."/>
            <person name="Wu Y.W."/>
            <person name="Wang H.Y."/>
            <person name="Lin C.I."/>
            <person name="Wu C.S."/>
            <person name="Ke H.M."/>
            <person name="Chang L.Y."/>
            <person name="Hsu C.Y."/>
            <person name="Yang H.T."/>
            <person name="Sudianto E."/>
            <person name="Hsu M.H."/>
            <person name="Wu K.P."/>
            <person name="Wang L.N."/>
            <person name="Leebens-Mack J.H."/>
            <person name="Tsai I.J."/>
        </authorList>
    </citation>
    <scope>NUCLEOTIDE SEQUENCE [LARGE SCALE GENOMIC DNA]</scope>
    <source>
        <strain evidence="3">cv. Chaw 1501</strain>
        <tissue evidence="2">Young leaves</tissue>
    </source>
</reference>
<sequence>MHRTRKKKKISEITQTRTQVVCERDRISNLPDEILVHILSFLHMKYAATTSILSTRWRFLWTWNPSLDFSYCKPTVIDRCLDLHRAPKLRSLKYCNTFYDHPETEAVSRWLRYAATHNVEELSLFLAYPYQESYPLSLFECQTLMHLALRDGKLNLSVNFRGFKSLVTLCLERVFIKEEVLCTLISTCDLLENLEVIDCSFLMNRLRISATNSSRLRNLKIISFPERRSPGTLEINAPSLLFFTCRGWKLSWSDFSHLREADLGFISFDSGWNEDLEGWRRILSAMTSLRTLFAGDWLFQKPKCRKHLPVPFHDHFVFKNLKELDVFIKHKESKDYLASFISLLKACPALETARLYLVSGLERDRCVRYDKVRLWLKEIHHPIFSHDRLKTLELGGFMSTKTELLLLKFLLEKTIALESLILKLRKEINNSELLRNELTLHKASPIAQIIISHI</sequence>
<dbReference type="SUPFAM" id="SSF52047">
    <property type="entry name" value="RNI-like"/>
    <property type="match status" value="1"/>
</dbReference>
<dbReference type="SMART" id="SM00579">
    <property type="entry name" value="FBD"/>
    <property type="match status" value="1"/>
</dbReference>
<evidence type="ECO:0000313" key="3">
    <source>
        <dbReference type="Proteomes" id="UP000283530"/>
    </source>
</evidence>
<dbReference type="CDD" id="cd22160">
    <property type="entry name" value="F-box_AtFBL13-like"/>
    <property type="match status" value="1"/>
</dbReference>
<dbReference type="PROSITE" id="PS50181">
    <property type="entry name" value="FBOX"/>
    <property type="match status" value="1"/>
</dbReference>
<dbReference type="PANTHER" id="PTHR34145">
    <property type="entry name" value="OS02G0105600 PROTEIN"/>
    <property type="match status" value="1"/>
</dbReference>
<dbReference type="SMART" id="SM00256">
    <property type="entry name" value="FBOX"/>
    <property type="match status" value="1"/>
</dbReference>
<dbReference type="InterPro" id="IPR032675">
    <property type="entry name" value="LRR_dom_sf"/>
</dbReference>
<organism evidence="2 3">
    <name type="scientific">Cinnamomum micranthum f. kanehirae</name>
    <dbReference type="NCBI Taxonomy" id="337451"/>
    <lineage>
        <taxon>Eukaryota</taxon>
        <taxon>Viridiplantae</taxon>
        <taxon>Streptophyta</taxon>
        <taxon>Embryophyta</taxon>
        <taxon>Tracheophyta</taxon>
        <taxon>Spermatophyta</taxon>
        <taxon>Magnoliopsida</taxon>
        <taxon>Magnoliidae</taxon>
        <taxon>Laurales</taxon>
        <taxon>Lauraceae</taxon>
        <taxon>Cinnamomum</taxon>
    </lineage>
</organism>
<dbReference type="AlphaFoldDB" id="A0A443PBR8"/>
<dbReference type="EMBL" id="QPKB01000007">
    <property type="protein sequence ID" value="RWR88206.1"/>
    <property type="molecule type" value="Genomic_DNA"/>
</dbReference>
<dbReference type="InterPro" id="IPR036047">
    <property type="entry name" value="F-box-like_dom_sf"/>
</dbReference>
<dbReference type="Gene3D" id="3.80.10.10">
    <property type="entry name" value="Ribonuclease Inhibitor"/>
    <property type="match status" value="1"/>
</dbReference>
<dbReference type="InterPro" id="IPR001810">
    <property type="entry name" value="F-box_dom"/>
</dbReference>
<dbReference type="PANTHER" id="PTHR34145:SF28">
    <property type="entry name" value="F-BOX DOMAIN-CONTAINING PROTEIN"/>
    <property type="match status" value="1"/>
</dbReference>
<keyword evidence="3" id="KW-1185">Reference proteome</keyword>
<dbReference type="SUPFAM" id="SSF81383">
    <property type="entry name" value="F-box domain"/>
    <property type="match status" value="1"/>
</dbReference>
<evidence type="ECO:0000313" key="2">
    <source>
        <dbReference type="EMBL" id="RWR88206.1"/>
    </source>
</evidence>